<keyword evidence="1" id="KW-1133">Transmembrane helix</keyword>
<keyword evidence="3" id="KW-1185">Reference proteome</keyword>
<keyword evidence="1" id="KW-0472">Membrane</keyword>
<protein>
    <submittedName>
        <fullName evidence="2">Uncharacterized protein</fullName>
    </submittedName>
</protein>
<sequence>VMQTPSPVDGDVRLLFVQLHSTELAELKQTVKHWTLTSLHLLAEFDVIVTMILGHLLSTGFVWTLKDNRVSKTHKNLLRAIVEQQVVCHADSVGLHGMPLTIGATVHTLYLSCVPVTLLLRNACKVQVLHSGGRSTQNLY</sequence>
<keyword evidence="1" id="KW-0812">Transmembrane</keyword>
<name>A0A3Q3JA49_MONAL</name>
<dbReference type="Proteomes" id="UP000261600">
    <property type="component" value="Unplaced"/>
</dbReference>
<dbReference type="AlphaFoldDB" id="A0A3Q3JA49"/>
<feature type="transmembrane region" description="Helical" evidence="1">
    <location>
        <begin position="47"/>
        <end position="65"/>
    </location>
</feature>
<organism evidence="2 3">
    <name type="scientific">Monopterus albus</name>
    <name type="common">Swamp eel</name>
    <dbReference type="NCBI Taxonomy" id="43700"/>
    <lineage>
        <taxon>Eukaryota</taxon>
        <taxon>Metazoa</taxon>
        <taxon>Chordata</taxon>
        <taxon>Craniata</taxon>
        <taxon>Vertebrata</taxon>
        <taxon>Euteleostomi</taxon>
        <taxon>Actinopterygii</taxon>
        <taxon>Neopterygii</taxon>
        <taxon>Teleostei</taxon>
        <taxon>Neoteleostei</taxon>
        <taxon>Acanthomorphata</taxon>
        <taxon>Anabantaria</taxon>
        <taxon>Synbranchiformes</taxon>
        <taxon>Synbranchidae</taxon>
        <taxon>Monopterus</taxon>
    </lineage>
</organism>
<proteinExistence type="predicted"/>
<evidence type="ECO:0000313" key="3">
    <source>
        <dbReference type="Proteomes" id="UP000261600"/>
    </source>
</evidence>
<reference evidence="2" key="2">
    <citation type="submission" date="2025-09" db="UniProtKB">
        <authorList>
            <consortium name="Ensembl"/>
        </authorList>
    </citation>
    <scope>IDENTIFICATION</scope>
</reference>
<evidence type="ECO:0000313" key="2">
    <source>
        <dbReference type="Ensembl" id="ENSMALP00000015659.1"/>
    </source>
</evidence>
<evidence type="ECO:0000256" key="1">
    <source>
        <dbReference type="SAM" id="Phobius"/>
    </source>
</evidence>
<dbReference type="Ensembl" id="ENSMALT00000015973.1">
    <property type="protein sequence ID" value="ENSMALP00000015659.1"/>
    <property type="gene ID" value="ENSMALG00000010990.1"/>
</dbReference>
<reference evidence="2" key="1">
    <citation type="submission" date="2025-08" db="UniProtKB">
        <authorList>
            <consortium name="Ensembl"/>
        </authorList>
    </citation>
    <scope>IDENTIFICATION</scope>
</reference>
<accession>A0A3Q3JA49</accession>